<feature type="transmembrane region" description="Helical" evidence="1">
    <location>
        <begin position="20"/>
        <end position="41"/>
    </location>
</feature>
<accession>A0ABP8TM28</accession>
<evidence type="ECO:0000313" key="2">
    <source>
        <dbReference type="EMBL" id="GAA4611596.1"/>
    </source>
</evidence>
<organism evidence="2 3">
    <name type="scientific">Actinoallomurus liliacearum</name>
    <dbReference type="NCBI Taxonomy" id="1080073"/>
    <lineage>
        <taxon>Bacteria</taxon>
        <taxon>Bacillati</taxon>
        <taxon>Actinomycetota</taxon>
        <taxon>Actinomycetes</taxon>
        <taxon>Streptosporangiales</taxon>
        <taxon>Thermomonosporaceae</taxon>
        <taxon>Actinoallomurus</taxon>
    </lineage>
</organism>
<proteinExistence type="predicted"/>
<keyword evidence="1" id="KW-0812">Transmembrane</keyword>
<evidence type="ECO:0000313" key="3">
    <source>
        <dbReference type="Proteomes" id="UP001500212"/>
    </source>
</evidence>
<keyword evidence="3" id="KW-1185">Reference proteome</keyword>
<dbReference type="EMBL" id="BAABHJ010000017">
    <property type="protein sequence ID" value="GAA4611596.1"/>
    <property type="molecule type" value="Genomic_DNA"/>
</dbReference>
<comment type="caution">
    <text evidence="2">The sequence shown here is derived from an EMBL/GenBank/DDBJ whole genome shotgun (WGS) entry which is preliminary data.</text>
</comment>
<evidence type="ECO:0000256" key="1">
    <source>
        <dbReference type="SAM" id="Phobius"/>
    </source>
</evidence>
<keyword evidence="1" id="KW-1133">Transmembrane helix</keyword>
<protein>
    <submittedName>
        <fullName evidence="2">Uncharacterized protein</fullName>
    </submittedName>
</protein>
<sequence>MRPRADVAYMIVRLLPASAVRPVCLLLGGATGLVLVAVALIPAAPHRRPGRPVVEVERPTPVATPSTTPTAPGWHDDARDAAAVTYYRSAVPEVAGHVREVIWTAPILRVYTDLPGSDANSPAALALCQTGAAYLQVRGRAPVVFVHARERDGYPVLANKMDPNDSCRLGRVP</sequence>
<dbReference type="RefSeq" id="WP_345358818.1">
    <property type="nucleotide sequence ID" value="NZ_BAABHJ010000017.1"/>
</dbReference>
<reference evidence="3" key="1">
    <citation type="journal article" date="2019" name="Int. J. Syst. Evol. Microbiol.">
        <title>The Global Catalogue of Microorganisms (GCM) 10K type strain sequencing project: providing services to taxonomists for standard genome sequencing and annotation.</title>
        <authorList>
            <consortium name="The Broad Institute Genomics Platform"/>
            <consortium name="The Broad Institute Genome Sequencing Center for Infectious Disease"/>
            <person name="Wu L."/>
            <person name="Ma J."/>
        </authorList>
    </citation>
    <scope>NUCLEOTIDE SEQUENCE [LARGE SCALE GENOMIC DNA]</scope>
    <source>
        <strain evidence="3">JCM 17938</strain>
    </source>
</reference>
<dbReference type="Proteomes" id="UP001500212">
    <property type="component" value="Unassembled WGS sequence"/>
</dbReference>
<name>A0ABP8TM28_9ACTN</name>
<keyword evidence="1" id="KW-0472">Membrane</keyword>
<gene>
    <name evidence="2" type="ORF">GCM10023195_49200</name>
</gene>